<organism evidence="2 3">
    <name type="scientific">Erwinia tracheiphila</name>
    <dbReference type="NCBI Taxonomy" id="65700"/>
    <lineage>
        <taxon>Bacteria</taxon>
        <taxon>Pseudomonadati</taxon>
        <taxon>Pseudomonadota</taxon>
        <taxon>Gammaproteobacteria</taxon>
        <taxon>Enterobacterales</taxon>
        <taxon>Erwiniaceae</taxon>
        <taxon>Erwinia</taxon>
    </lineage>
</organism>
<dbReference type="RefSeq" id="WP_104446539.1">
    <property type="nucleotide sequence ID" value="NZ_CP013970.1"/>
</dbReference>
<name>A0A345CWC1_9GAMM</name>
<evidence type="ECO:0000256" key="1">
    <source>
        <dbReference type="SAM" id="MobiDB-lite"/>
    </source>
</evidence>
<proteinExistence type="predicted"/>
<accession>A0A345CWC1</accession>
<gene>
    <name evidence="2" type="ORF">AV903_19550</name>
</gene>
<reference evidence="2 3" key="1">
    <citation type="submission" date="2016-01" db="EMBL/GenBank/DDBJ databases">
        <authorList>
            <person name="Oliw E.H."/>
        </authorList>
    </citation>
    <scope>NUCLEOTIDE SEQUENCE [LARGE SCALE GENOMIC DNA]</scope>
    <source>
        <strain evidence="2 3">MDcuke</strain>
    </source>
</reference>
<evidence type="ECO:0000313" key="3">
    <source>
        <dbReference type="Proteomes" id="UP000264980"/>
    </source>
</evidence>
<dbReference type="EMBL" id="CP013970">
    <property type="protein sequence ID" value="AXF77738.1"/>
    <property type="molecule type" value="Genomic_DNA"/>
</dbReference>
<feature type="region of interest" description="Disordered" evidence="1">
    <location>
        <begin position="52"/>
        <end position="83"/>
    </location>
</feature>
<evidence type="ECO:0000313" key="2">
    <source>
        <dbReference type="EMBL" id="AXF77738.1"/>
    </source>
</evidence>
<feature type="compositionally biased region" description="Polar residues" evidence="1">
    <location>
        <begin position="52"/>
        <end position="68"/>
    </location>
</feature>
<dbReference type="InterPro" id="IPR024400">
    <property type="entry name" value="DUF2635"/>
</dbReference>
<dbReference type="AlphaFoldDB" id="A0A345CWC1"/>
<dbReference type="Proteomes" id="UP000264980">
    <property type="component" value="Chromosome"/>
</dbReference>
<sequence>MSDTLKLKPVAGRTVRDPKTMKVLAADGEEKPRTSYWTRRLADGDVALVEATTSGDARTATDAGNSDKSAADESPTPAKKGAK</sequence>
<protein>
    <submittedName>
        <fullName evidence="2">DUF2635 domain-containing protein</fullName>
    </submittedName>
</protein>
<dbReference type="Pfam" id="PF10948">
    <property type="entry name" value="DUF2635"/>
    <property type="match status" value="1"/>
</dbReference>